<dbReference type="PANTHER" id="PTHR11783">
    <property type="entry name" value="SULFOTRANSFERASE SULT"/>
    <property type="match status" value="1"/>
</dbReference>
<evidence type="ECO:0000256" key="2">
    <source>
        <dbReference type="ARBA" id="ARBA00022679"/>
    </source>
</evidence>
<organism evidence="4 5">
    <name type="scientific">Niastella yeongjuensis</name>
    <dbReference type="NCBI Taxonomy" id="354355"/>
    <lineage>
        <taxon>Bacteria</taxon>
        <taxon>Pseudomonadati</taxon>
        <taxon>Bacteroidota</taxon>
        <taxon>Chitinophagia</taxon>
        <taxon>Chitinophagales</taxon>
        <taxon>Chitinophagaceae</taxon>
        <taxon>Niastella</taxon>
    </lineage>
</organism>
<dbReference type="GO" id="GO:0008146">
    <property type="term" value="F:sulfotransferase activity"/>
    <property type="evidence" value="ECO:0007669"/>
    <property type="project" value="InterPro"/>
</dbReference>
<protein>
    <recommendedName>
        <fullName evidence="3">Sulfotransferase domain-containing protein</fullName>
    </recommendedName>
</protein>
<gene>
    <name evidence="4" type="ORF">A4H97_31935</name>
</gene>
<feature type="domain" description="Sulfotransferase" evidence="3">
    <location>
        <begin position="49"/>
        <end position="274"/>
    </location>
</feature>
<keyword evidence="5" id="KW-1185">Reference proteome</keyword>
<sequence>MNNGTHLSFQARYNRMVLKLVSAGWKKLFVLERQMKKKIFIQEFEAREDDICVVTYMRSGTTLVQMMLYQLLTDGNMNFNHLSDISPLLEDAINAPQQLQQLPSPRIFKTHGDYKYFRRKSNARIVYVVRNGMDVASSIFHYHKNYDNPDLNWDKFLTNNFMDRLSWFKYVEDWLENKNRLNVCYLKYEDVTDNMRATIEKLAAFMKITPTEATIQRVMERCSFGFMKEHELKFGRKTDQHFIRKGKSNTGQFEFSEAQRTRFIELYNKHLERFNLGYDFSVNTNQGLKLA</sequence>
<dbReference type="EMBL" id="LVXG01000027">
    <property type="protein sequence ID" value="OQP45856.1"/>
    <property type="molecule type" value="Genomic_DNA"/>
</dbReference>
<dbReference type="Pfam" id="PF00685">
    <property type="entry name" value="Sulfotransfer_1"/>
    <property type="match status" value="1"/>
</dbReference>
<evidence type="ECO:0000313" key="4">
    <source>
        <dbReference type="EMBL" id="OQP45856.1"/>
    </source>
</evidence>
<reference evidence="5" key="1">
    <citation type="submission" date="2016-04" db="EMBL/GenBank/DDBJ databases">
        <authorList>
            <person name="Chen L."/>
            <person name="Zhuang W."/>
            <person name="Wang G."/>
        </authorList>
    </citation>
    <scope>NUCLEOTIDE SEQUENCE [LARGE SCALE GENOMIC DNA]</scope>
    <source>
        <strain evidence="5">17621</strain>
    </source>
</reference>
<dbReference type="InterPro" id="IPR000863">
    <property type="entry name" value="Sulfotransferase_dom"/>
</dbReference>
<dbReference type="RefSeq" id="WP_081202151.1">
    <property type="nucleotide sequence ID" value="NZ_FOCZ01000021.1"/>
</dbReference>
<evidence type="ECO:0000259" key="3">
    <source>
        <dbReference type="Pfam" id="PF00685"/>
    </source>
</evidence>
<comment type="caution">
    <text evidence="4">The sequence shown here is derived from an EMBL/GenBank/DDBJ whole genome shotgun (WGS) entry which is preliminary data.</text>
</comment>
<dbReference type="Gene3D" id="3.40.50.300">
    <property type="entry name" value="P-loop containing nucleotide triphosphate hydrolases"/>
    <property type="match status" value="1"/>
</dbReference>
<dbReference type="SUPFAM" id="SSF52540">
    <property type="entry name" value="P-loop containing nucleoside triphosphate hydrolases"/>
    <property type="match status" value="1"/>
</dbReference>
<comment type="similarity">
    <text evidence="1">Belongs to the sulfotransferase 1 family.</text>
</comment>
<proteinExistence type="inferred from homology"/>
<dbReference type="AlphaFoldDB" id="A0A1V9EI93"/>
<evidence type="ECO:0000313" key="5">
    <source>
        <dbReference type="Proteomes" id="UP000192610"/>
    </source>
</evidence>
<name>A0A1V9EI93_9BACT</name>
<dbReference type="InterPro" id="IPR027417">
    <property type="entry name" value="P-loop_NTPase"/>
</dbReference>
<dbReference type="Proteomes" id="UP000192610">
    <property type="component" value="Unassembled WGS sequence"/>
</dbReference>
<evidence type="ECO:0000256" key="1">
    <source>
        <dbReference type="ARBA" id="ARBA00005771"/>
    </source>
</evidence>
<dbReference type="STRING" id="354355.SAMN05660816_06470"/>
<keyword evidence="2" id="KW-0808">Transferase</keyword>
<accession>A0A1V9EI93</accession>
<dbReference type="OrthoDB" id="1437579at2"/>